<accession>A0AA39X0M3</accession>
<evidence type="ECO:0000256" key="2">
    <source>
        <dbReference type="SAM" id="SignalP"/>
    </source>
</evidence>
<sequence>MTTPLTSLIVAVLAAAARPAYAAKYQRVVPIDIKRTTKPGLDRSATTSLPCTSNSPWAPDVVYETSVQIGTPQRRPSGWVRIGHWDSDLWVKSPDAASSNAFDRSNSSTDYSTFSSAGSHSPNIFAHFSTSAATSTNTVTIGGTVLQDQSFILLETVSTSPAASNDDLGYLSLGGNRLPYVPYQGVPWQLRNQSYTAIKAHGIYMDTPTSDTGTLILGGVDTDKYIDDPNIQKTPILSELGVTVENVRPSTSSTTTAATPPRSSPTASPKRPTSTWHTDIQFLITR</sequence>
<dbReference type="PROSITE" id="PS51767">
    <property type="entry name" value="PEPTIDASE_A1"/>
    <property type="match status" value="1"/>
</dbReference>
<feature type="compositionally biased region" description="Low complexity" evidence="1">
    <location>
        <begin position="248"/>
        <end position="275"/>
    </location>
</feature>
<dbReference type="EMBL" id="JAULSR010000003">
    <property type="protein sequence ID" value="KAK0625094.1"/>
    <property type="molecule type" value="Genomic_DNA"/>
</dbReference>
<name>A0AA39X0M3_9PEZI</name>
<gene>
    <name evidence="4" type="ORF">B0T17DRAFT_617230</name>
</gene>
<evidence type="ECO:0000313" key="5">
    <source>
        <dbReference type="Proteomes" id="UP001174934"/>
    </source>
</evidence>
<organism evidence="4 5">
    <name type="scientific">Bombardia bombarda</name>
    <dbReference type="NCBI Taxonomy" id="252184"/>
    <lineage>
        <taxon>Eukaryota</taxon>
        <taxon>Fungi</taxon>
        <taxon>Dikarya</taxon>
        <taxon>Ascomycota</taxon>
        <taxon>Pezizomycotina</taxon>
        <taxon>Sordariomycetes</taxon>
        <taxon>Sordariomycetidae</taxon>
        <taxon>Sordariales</taxon>
        <taxon>Lasiosphaeriaceae</taxon>
        <taxon>Bombardia</taxon>
    </lineage>
</organism>
<feature type="signal peptide" evidence="2">
    <location>
        <begin position="1"/>
        <end position="22"/>
    </location>
</feature>
<protein>
    <submittedName>
        <fullName evidence="4">Aspartic peptidase domain-containing protein</fullName>
    </submittedName>
</protein>
<comment type="caution">
    <text evidence="4">The sequence shown here is derived from an EMBL/GenBank/DDBJ whole genome shotgun (WGS) entry which is preliminary data.</text>
</comment>
<dbReference type="SUPFAM" id="SSF50630">
    <property type="entry name" value="Acid proteases"/>
    <property type="match status" value="1"/>
</dbReference>
<keyword evidence="2" id="KW-0732">Signal</keyword>
<evidence type="ECO:0000259" key="3">
    <source>
        <dbReference type="PROSITE" id="PS51767"/>
    </source>
</evidence>
<keyword evidence="5" id="KW-1185">Reference proteome</keyword>
<feature type="chain" id="PRO_5041279331" evidence="2">
    <location>
        <begin position="23"/>
        <end position="286"/>
    </location>
</feature>
<evidence type="ECO:0000256" key="1">
    <source>
        <dbReference type="SAM" id="MobiDB-lite"/>
    </source>
</evidence>
<dbReference type="Pfam" id="PF00026">
    <property type="entry name" value="Asp"/>
    <property type="match status" value="1"/>
</dbReference>
<proteinExistence type="predicted"/>
<dbReference type="InterPro" id="IPR021109">
    <property type="entry name" value="Peptidase_aspartic_dom_sf"/>
</dbReference>
<feature type="domain" description="Peptidase A1" evidence="3">
    <location>
        <begin position="63"/>
        <end position="286"/>
    </location>
</feature>
<dbReference type="InterPro" id="IPR033121">
    <property type="entry name" value="PEPTIDASE_A1"/>
</dbReference>
<dbReference type="Proteomes" id="UP001174934">
    <property type="component" value="Unassembled WGS sequence"/>
</dbReference>
<reference evidence="4" key="1">
    <citation type="submission" date="2023-06" db="EMBL/GenBank/DDBJ databases">
        <title>Genome-scale phylogeny and comparative genomics of the fungal order Sordariales.</title>
        <authorList>
            <consortium name="Lawrence Berkeley National Laboratory"/>
            <person name="Hensen N."/>
            <person name="Bonometti L."/>
            <person name="Westerberg I."/>
            <person name="Brannstrom I.O."/>
            <person name="Guillou S."/>
            <person name="Cros-Aarteil S."/>
            <person name="Calhoun S."/>
            <person name="Haridas S."/>
            <person name="Kuo A."/>
            <person name="Mondo S."/>
            <person name="Pangilinan J."/>
            <person name="Riley R."/>
            <person name="LaButti K."/>
            <person name="Andreopoulos B."/>
            <person name="Lipzen A."/>
            <person name="Chen C."/>
            <person name="Yanf M."/>
            <person name="Daum C."/>
            <person name="Ng V."/>
            <person name="Clum A."/>
            <person name="Steindorff A."/>
            <person name="Ohm R."/>
            <person name="Martin F."/>
            <person name="Silar P."/>
            <person name="Natvig D."/>
            <person name="Lalanne C."/>
            <person name="Gautier V."/>
            <person name="Ament-velasquez S.L."/>
            <person name="Kruys A."/>
            <person name="Hutchinson M.I."/>
            <person name="Powell A.J."/>
            <person name="Barry K."/>
            <person name="Miller A.N."/>
            <person name="Grigoriev I.V."/>
            <person name="Debuchy R."/>
            <person name="Gladieux P."/>
            <person name="Thoren M.H."/>
            <person name="Johannesson H."/>
        </authorList>
    </citation>
    <scope>NUCLEOTIDE SEQUENCE</scope>
    <source>
        <strain evidence="4">SMH3391-2</strain>
    </source>
</reference>
<evidence type="ECO:0000313" key="4">
    <source>
        <dbReference type="EMBL" id="KAK0625094.1"/>
    </source>
</evidence>
<feature type="region of interest" description="Disordered" evidence="1">
    <location>
        <begin position="247"/>
        <end position="278"/>
    </location>
</feature>
<dbReference type="AlphaFoldDB" id="A0AA39X0M3"/>
<dbReference type="Gene3D" id="2.40.70.10">
    <property type="entry name" value="Acid Proteases"/>
    <property type="match status" value="1"/>
</dbReference>